<dbReference type="OrthoDB" id="3431997at2759"/>
<dbReference type="EMBL" id="KI912122">
    <property type="protein sequence ID" value="ETS73343.1"/>
    <property type="molecule type" value="Genomic_DNA"/>
</dbReference>
<evidence type="ECO:0000313" key="2">
    <source>
        <dbReference type="EMBL" id="ETS73343.1"/>
    </source>
</evidence>
<dbReference type="AlphaFoldDB" id="W3WHH6"/>
<gene>
    <name evidence="2" type="ORF">PFICI_14948</name>
</gene>
<dbReference type="eggNOG" id="ENOG502SA12">
    <property type="taxonomic scope" value="Eukaryota"/>
</dbReference>
<name>W3WHH6_PESFW</name>
<feature type="compositionally biased region" description="Basic and acidic residues" evidence="1">
    <location>
        <begin position="1"/>
        <end position="16"/>
    </location>
</feature>
<dbReference type="Proteomes" id="UP000030651">
    <property type="component" value="Unassembled WGS sequence"/>
</dbReference>
<dbReference type="OMA" id="RREAFEW"/>
<reference evidence="3" key="1">
    <citation type="journal article" date="2015" name="BMC Genomics">
        <title>Genomic and transcriptomic analysis of the endophytic fungus Pestalotiopsis fici reveals its lifestyle and high potential for synthesis of natural products.</title>
        <authorList>
            <person name="Wang X."/>
            <person name="Zhang X."/>
            <person name="Liu L."/>
            <person name="Xiang M."/>
            <person name="Wang W."/>
            <person name="Sun X."/>
            <person name="Che Y."/>
            <person name="Guo L."/>
            <person name="Liu G."/>
            <person name="Guo L."/>
            <person name="Wang C."/>
            <person name="Yin W.B."/>
            <person name="Stadler M."/>
            <person name="Zhang X."/>
            <person name="Liu X."/>
        </authorList>
    </citation>
    <scope>NUCLEOTIDE SEQUENCE [LARGE SCALE GENOMIC DNA]</scope>
    <source>
        <strain evidence="3">W106-1 / CGMCC3.15140</strain>
    </source>
</reference>
<dbReference type="GeneID" id="19279961"/>
<dbReference type="RefSeq" id="XP_007841720.1">
    <property type="nucleotide sequence ID" value="XM_007843529.1"/>
</dbReference>
<sequence>MRRSEEAHAAEAHDDDPPPPYYSADEGAAPPLPARPGAPVVGDTKNNPFLSTDLPASSSRSSRSPPASASSGRPKMPTPVRPTGKFPADLNMYYQKAVGNPTFNLGESEDRPHLCVTFHSSLTFSGNPYFLLHSTASPDSPPLAIAEKAGRLGQRAEIKLPAVTGPDEGPDAEDVETEEMKAHASLTSVSYTFSVETAPGRREKFEWRASKGNEVKALVDGKAHHGGGRKLVRLATEADGVGGTRAVRDQGASSDGREVVAVWADNPKWSGNKAGALRFLGSGASGALGGRFAVMTIATSIRIWEMMNETSLQSAATGSLGAGNSE</sequence>
<organism evidence="2 3">
    <name type="scientific">Pestalotiopsis fici (strain W106-1 / CGMCC3.15140)</name>
    <dbReference type="NCBI Taxonomy" id="1229662"/>
    <lineage>
        <taxon>Eukaryota</taxon>
        <taxon>Fungi</taxon>
        <taxon>Dikarya</taxon>
        <taxon>Ascomycota</taxon>
        <taxon>Pezizomycotina</taxon>
        <taxon>Sordariomycetes</taxon>
        <taxon>Xylariomycetidae</taxon>
        <taxon>Amphisphaeriales</taxon>
        <taxon>Sporocadaceae</taxon>
        <taxon>Pestalotiopsis</taxon>
    </lineage>
</organism>
<dbReference type="STRING" id="1229662.W3WHH6"/>
<feature type="compositionally biased region" description="Low complexity" evidence="1">
    <location>
        <begin position="55"/>
        <end position="71"/>
    </location>
</feature>
<accession>W3WHH6</accession>
<proteinExistence type="predicted"/>
<protein>
    <submittedName>
        <fullName evidence="2">Uncharacterized protein</fullName>
    </submittedName>
</protein>
<dbReference type="InParanoid" id="W3WHH6"/>
<keyword evidence="3" id="KW-1185">Reference proteome</keyword>
<dbReference type="KEGG" id="pfy:PFICI_14948"/>
<evidence type="ECO:0000313" key="3">
    <source>
        <dbReference type="Proteomes" id="UP000030651"/>
    </source>
</evidence>
<dbReference type="HOGENOM" id="CLU_061850_0_1_1"/>
<feature type="region of interest" description="Disordered" evidence="1">
    <location>
        <begin position="1"/>
        <end position="87"/>
    </location>
</feature>
<evidence type="ECO:0000256" key="1">
    <source>
        <dbReference type="SAM" id="MobiDB-lite"/>
    </source>
</evidence>